<evidence type="ECO:0000313" key="2">
    <source>
        <dbReference type="Proteomes" id="UP000182192"/>
    </source>
</evidence>
<accession>A0A1I1L0D8</accession>
<evidence type="ECO:0000313" key="1">
    <source>
        <dbReference type="EMBL" id="SFC66451.1"/>
    </source>
</evidence>
<dbReference type="RefSeq" id="WP_074961697.1">
    <property type="nucleotide sequence ID" value="NZ_FOKQ01000017.1"/>
</dbReference>
<protein>
    <submittedName>
        <fullName evidence="1">Uncharacterized protein</fullName>
    </submittedName>
</protein>
<gene>
    <name evidence="1" type="ORF">SAMN02910406_02142</name>
</gene>
<reference evidence="1 2" key="1">
    <citation type="submission" date="2016-10" db="EMBL/GenBank/DDBJ databases">
        <authorList>
            <person name="de Groot N.N."/>
        </authorList>
    </citation>
    <scope>NUCLEOTIDE SEQUENCE [LARGE SCALE GENOMIC DNA]</scope>
    <source>
        <strain evidence="1 2">AR67</strain>
    </source>
</reference>
<dbReference type="EMBL" id="FOKQ01000017">
    <property type="protein sequence ID" value="SFC66451.1"/>
    <property type="molecule type" value="Genomic_DNA"/>
</dbReference>
<sequence>MARVKAFRFEWTDAWHNISEGFDSILETSESGEVSIQFLVNGKPFQLNLTDIEDEFIEDMKILNKWNKREYNNFDVLDGTMWSLHFTYDSSIIVARGMNGFPSNFLDFLNILHQKYNVPKAELEDEKWIKQDIKHTKIVENPNIDSWAMYL</sequence>
<name>A0A1I1L0D8_RUMAL</name>
<dbReference type="AlphaFoldDB" id="A0A1I1L0D8"/>
<dbReference type="Proteomes" id="UP000182192">
    <property type="component" value="Unassembled WGS sequence"/>
</dbReference>
<organism evidence="1 2">
    <name type="scientific">Ruminococcus albus</name>
    <dbReference type="NCBI Taxonomy" id="1264"/>
    <lineage>
        <taxon>Bacteria</taxon>
        <taxon>Bacillati</taxon>
        <taxon>Bacillota</taxon>
        <taxon>Clostridia</taxon>
        <taxon>Eubacteriales</taxon>
        <taxon>Oscillospiraceae</taxon>
        <taxon>Ruminococcus</taxon>
    </lineage>
</organism>
<proteinExistence type="predicted"/>
<dbReference type="OrthoDB" id="4979632at2"/>